<protein>
    <recommendedName>
        <fullName evidence="2">YoaR-like putative peptidoglycan binding domain-containing protein</fullName>
    </recommendedName>
</protein>
<dbReference type="AlphaFoldDB" id="X0TZ61"/>
<dbReference type="InterPro" id="IPR052913">
    <property type="entry name" value="Glycopeptide_resist_protein"/>
</dbReference>
<dbReference type="Pfam" id="PF12229">
    <property type="entry name" value="PG_binding_4"/>
    <property type="match status" value="1"/>
</dbReference>
<keyword evidence="1" id="KW-1133">Transmembrane helix</keyword>
<proteinExistence type="predicted"/>
<feature type="domain" description="YoaR-like putative peptidoglycan binding" evidence="2">
    <location>
        <begin position="107"/>
        <end position="212"/>
    </location>
</feature>
<name>X0TZ61_9ZZZZ</name>
<dbReference type="PANTHER" id="PTHR35788:SF1">
    <property type="entry name" value="EXPORTED PROTEIN"/>
    <property type="match status" value="1"/>
</dbReference>
<dbReference type="InterPro" id="IPR022029">
    <property type="entry name" value="YoaR-like_PG-bd"/>
</dbReference>
<evidence type="ECO:0000259" key="2">
    <source>
        <dbReference type="Pfam" id="PF12229"/>
    </source>
</evidence>
<evidence type="ECO:0000256" key="1">
    <source>
        <dbReference type="SAM" id="Phobius"/>
    </source>
</evidence>
<comment type="caution">
    <text evidence="3">The sequence shown here is derived from an EMBL/GenBank/DDBJ whole genome shotgun (WGS) entry which is preliminary data.</text>
</comment>
<keyword evidence="1" id="KW-0812">Transmembrane</keyword>
<accession>X0TZ61</accession>
<feature type="transmembrane region" description="Helical" evidence="1">
    <location>
        <begin position="20"/>
        <end position="43"/>
    </location>
</feature>
<feature type="non-terminal residue" evidence="3">
    <location>
        <position position="361"/>
    </location>
</feature>
<keyword evidence="1" id="KW-0472">Membrane</keyword>
<reference evidence="3" key="1">
    <citation type="journal article" date="2014" name="Front. Microbiol.">
        <title>High frequency of phylogenetically diverse reductive dehalogenase-homologous genes in deep subseafloor sedimentary metagenomes.</title>
        <authorList>
            <person name="Kawai M."/>
            <person name="Futagami T."/>
            <person name="Toyoda A."/>
            <person name="Takaki Y."/>
            <person name="Nishi S."/>
            <person name="Hori S."/>
            <person name="Arai W."/>
            <person name="Tsubouchi T."/>
            <person name="Morono Y."/>
            <person name="Uchiyama I."/>
            <person name="Ito T."/>
            <person name="Fujiyama A."/>
            <person name="Inagaki F."/>
            <person name="Takami H."/>
        </authorList>
    </citation>
    <scope>NUCLEOTIDE SEQUENCE</scope>
    <source>
        <strain evidence="3">Expedition CK06-06</strain>
    </source>
</reference>
<dbReference type="EMBL" id="BARS01007318">
    <property type="protein sequence ID" value="GAF81440.1"/>
    <property type="molecule type" value="Genomic_DNA"/>
</dbReference>
<sequence length="361" mass="39694">MSAEESPMMSEETQSSPVHRLWWLIAVAVVLIAALIGAGVFVTHRWNAYQDYMAHIRPGVTINGLDVGGMTRDEARALVHKEWVEPLSQPIELPYLDCSQKLDPAAGGFTVLVEAMVDEASAVGSDTRFNDFLLHTPLPFDVDVALQTTFDRALLADFVDDLAETVDLPVREHRLSGEDLAFYPGQVGFELDRNEAVEMIAAALTDRETRTVTLPVAILEVTPLNEASLRSELEDIAAGVDLPVREHRLSKEELAFYPGEPGLEFDRDEAVKRIAVALSDPEARPVTLPVAVVEVTPLNEAALRSELEGIARVFDVPPEPARVLTTTLEPDPRWLPSWTPADADLTIYDFEPGQIGQALDV</sequence>
<evidence type="ECO:0000313" key="3">
    <source>
        <dbReference type="EMBL" id="GAF81440.1"/>
    </source>
</evidence>
<gene>
    <name evidence="3" type="ORF">S01H1_14105</name>
</gene>
<organism evidence="3">
    <name type="scientific">marine sediment metagenome</name>
    <dbReference type="NCBI Taxonomy" id="412755"/>
    <lineage>
        <taxon>unclassified sequences</taxon>
        <taxon>metagenomes</taxon>
        <taxon>ecological metagenomes</taxon>
    </lineage>
</organism>
<dbReference type="PANTHER" id="PTHR35788">
    <property type="entry name" value="EXPORTED PROTEIN-RELATED"/>
    <property type="match status" value="1"/>
</dbReference>